<dbReference type="RefSeq" id="WP_137668730.1">
    <property type="nucleotide sequence ID" value="NZ_BJCE01000197.1"/>
</dbReference>
<organism evidence="1 2">
    <name type="scientific">Sphaerospermopsis reniformis</name>
    <dbReference type="NCBI Taxonomy" id="531300"/>
    <lineage>
        <taxon>Bacteria</taxon>
        <taxon>Bacillati</taxon>
        <taxon>Cyanobacteriota</taxon>
        <taxon>Cyanophyceae</taxon>
        <taxon>Nostocales</taxon>
        <taxon>Aphanizomenonaceae</taxon>
        <taxon>Sphaerospermopsis</taxon>
    </lineage>
</organism>
<dbReference type="AlphaFoldDB" id="A0A480A2K6"/>
<keyword evidence="2" id="KW-1185">Reference proteome</keyword>
<comment type="caution">
    <text evidence="1">The sequence shown here is derived from an EMBL/GenBank/DDBJ whole genome shotgun (WGS) entry which is preliminary data.</text>
</comment>
<dbReference type="Proteomes" id="UP000300142">
    <property type="component" value="Unassembled WGS sequence"/>
</dbReference>
<evidence type="ECO:0000313" key="1">
    <source>
        <dbReference type="EMBL" id="GCL39019.1"/>
    </source>
</evidence>
<dbReference type="InterPro" id="IPR027417">
    <property type="entry name" value="P-loop_NTPase"/>
</dbReference>
<proteinExistence type="predicted"/>
<reference evidence="2" key="1">
    <citation type="submission" date="2019-02" db="EMBL/GenBank/DDBJ databases">
        <title>Draft genome sequence of Sphaerospermopsis reniformis NIES-1949.</title>
        <authorList>
            <person name="Yamaguchi H."/>
            <person name="Suzuki S."/>
            <person name="Kawachi M."/>
        </authorList>
    </citation>
    <scope>NUCLEOTIDE SEQUENCE [LARGE SCALE GENOMIC DNA]</scope>
    <source>
        <strain evidence="2">NIES-1949</strain>
    </source>
</reference>
<protein>
    <recommendedName>
        <fullName evidence="3">Dynamin family protein</fullName>
    </recommendedName>
</protein>
<gene>
    <name evidence="1" type="ORF">SR1949_41400</name>
</gene>
<dbReference type="Gene3D" id="3.40.50.300">
    <property type="entry name" value="P-loop containing nucleotide triphosphate hydrolases"/>
    <property type="match status" value="1"/>
</dbReference>
<evidence type="ECO:0000313" key="2">
    <source>
        <dbReference type="Proteomes" id="UP000300142"/>
    </source>
</evidence>
<accession>A0A480A2K6</accession>
<dbReference type="EMBL" id="BJCE01000197">
    <property type="protein sequence ID" value="GCL39019.1"/>
    <property type="molecule type" value="Genomic_DNA"/>
</dbReference>
<sequence>MGYNKLKKIMGLYHRVRKETREKITAPDIVVKGSLLPYSHKELLGLSDSFGVEFIDLPGLKSVKDETNLAIIQTKVSRSFCLVSLDYLQTDEDNRANLLKELKQVVESLSGKTDSMIFILNRVDTHSAIDDQPLEDRINILKEEIRTILNLSTYPDILPFSARLLYYAQCAWGPVPFEGKPSTSSEVQSTLLQAIFTDCASLLETKYKDNGDLEEWFLKIKRKLRNNSSSLEIEELKKILLYALDWSGGNELWKQLQDRLTTSFPEIVIRPSIFKFLQIHENLCEQIKSVIETRKVDSEKKAREEIKKLDNVALDLIAKVEKDGQLFLSNLENAINKLQQPDWKTAISSLKELGEGFANLDETMSNIKIDLISDIIQPISDFLQGDLSQSRDDLEDMLSEVVIEGLAKEVARAYDEYSRKILLLKTKYKLEEKSDVWELRIPASEPGVDEIFESVERVTKQLFDSVRDVLQARANFLMQVKASELSNGVGSIIEKQKVNYKRFCENFAPSFGFTDTVFSKLEISIDNVSLNLPDNLFRLPGYPQVKETVETKTRYETRTVIEKQRKWFVLWLTKVDTKVEKQFRFVDGYRYKTIQLPNGKALADEWENGIYDAENGMWLELNDWIKRILKSLSASFSGAVNSTQFLIKRSLNEQIENIRTKSVQTEQNLREVETVIFEVSKTRDELKESTQST</sequence>
<evidence type="ECO:0008006" key="3">
    <source>
        <dbReference type="Google" id="ProtNLM"/>
    </source>
</evidence>
<name>A0A480A2K6_9CYAN</name>